<comment type="caution">
    <text evidence="3">The sequence shown here is derived from an EMBL/GenBank/DDBJ whole genome shotgun (WGS) entry which is preliminary data.</text>
</comment>
<dbReference type="NCBIfam" id="NF009466">
    <property type="entry name" value="PRK12826.1-2"/>
    <property type="match status" value="1"/>
</dbReference>
<dbReference type="EC" id="1.1.1.100" evidence="3"/>
<dbReference type="InterPro" id="IPR002347">
    <property type="entry name" value="SDR_fam"/>
</dbReference>
<evidence type="ECO:0000256" key="1">
    <source>
        <dbReference type="ARBA" id="ARBA00006484"/>
    </source>
</evidence>
<organism evidence="3 4">
    <name type="scientific">Geomicrobium sediminis</name>
    <dbReference type="NCBI Taxonomy" id="1347788"/>
    <lineage>
        <taxon>Bacteria</taxon>
        <taxon>Bacillati</taxon>
        <taxon>Bacillota</taxon>
        <taxon>Bacilli</taxon>
        <taxon>Bacillales</taxon>
        <taxon>Geomicrobium</taxon>
    </lineage>
</organism>
<dbReference type="PROSITE" id="PS00061">
    <property type="entry name" value="ADH_SHORT"/>
    <property type="match status" value="1"/>
</dbReference>
<gene>
    <name evidence="3" type="ORF">JOD17_000230</name>
</gene>
<dbReference type="InterPro" id="IPR020904">
    <property type="entry name" value="Sc_DH/Rdtase_CS"/>
</dbReference>
<keyword evidence="4" id="KW-1185">Reference proteome</keyword>
<evidence type="ECO:0000259" key="2">
    <source>
        <dbReference type="SMART" id="SM00822"/>
    </source>
</evidence>
<dbReference type="SUPFAM" id="SSF51735">
    <property type="entry name" value="NAD(P)-binding Rossmann-fold domains"/>
    <property type="match status" value="1"/>
</dbReference>
<comment type="similarity">
    <text evidence="1">Belongs to the short-chain dehydrogenases/reductases (SDR) family.</text>
</comment>
<evidence type="ECO:0000313" key="3">
    <source>
        <dbReference type="EMBL" id="MBM7631139.1"/>
    </source>
</evidence>
<dbReference type="PRINTS" id="PR00081">
    <property type="entry name" value="GDHRDH"/>
</dbReference>
<evidence type="ECO:0000313" key="4">
    <source>
        <dbReference type="Proteomes" id="UP000741863"/>
    </source>
</evidence>
<proteinExistence type="inferred from homology"/>
<protein>
    <submittedName>
        <fullName evidence="3">3-oxoacyl-[acyl-carrier protein] reductase</fullName>
        <ecNumber evidence="3">1.1.1.100</ecNumber>
    </submittedName>
</protein>
<feature type="domain" description="Ketoreductase" evidence="2">
    <location>
        <begin position="7"/>
        <end position="185"/>
    </location>
</feature>
<dbReference type="NCBIfam" id="NF005559">
    <property type="entry name" value="PRK07231.1"/>
    <property type="match status" value="1"/>
</dbReference>
<sequence>MKRFDTRVAVVTGASQGIGAKTAEMYALEGASVALFDVNVEKAEEVVKQIEEQGGTAMAVRCDVSNKEEVQDAMKQVAERYGRIDILVNNAGVTRDSLLFKLEEEDFDLVMDTHLKGAYLCSKAAQAYMVKQKYGKIVMLSSRSALGNRGQTNYSAAKAGLQGMARTLGIELGPFGINVNAVAPGFIETDMTKAISEKTGIPYEDVKQGAIDQNNIKRVGTPEDVANTILFLSSDQAGYVTGQVIYVAGRVVG</sequence>
<dbReference type="PRINTS" id="PR00080">
    <property type="entry name" value="SDRFAMILY"/>
</dbReference>
<dbReference type="PANTHER" id="PTHR42760">
    <property type="entry name" value="SHORT-CHAIN DEHYDROGENASES/REDUCTASES FAMILY MEMBER"/>
    <property type="match status" value="1"/>
</dbReference>
<dbReference type="EMBL" id="JAFBEC010000001">
    <property type="protein sequence ID" value="MBM7631139.1"/>
    <property type="molecule type" value="Genomic_DNA"/>
</dbReference>
<dbReference type="Pfam" id="PF13561">
    <property type="entry name" value="adh_short_C2"/>
    <property type="match status" value="1"/>
</dbReference>
<accession>A0ABS2P759</accession>
<reference evidence="3 4" key="1">
    <citation type="submission" date="2021-01" db="EMBL/GenBank/DDBJ databases">
        <title>Genomic Encyclopedia of Type Strains, Phase IV (KMG-IV): sequencing the most valuable type-strain genomes for metagenomic binning, comparative biology and taxonomic classification.</title>
        <authorList>
            <person name="Goeker M."/>
        </authorList>
    </citation>
    <scope>NUCLEOTIDE SEQUENCE [LARGE SCALE GENOMIC DNA]</scope>
    <source>
        <strain evidence="3 4">DSM 25540</strain>
    </source>
</reference>
<dbReference type="SMART" id="SM00822">
    <property type="entry name" value="PKS_KR"/>
    <property type="match status" value="1"/>
</dbReference>
<dbReference type="InterPro" id="IPR057326">
    <property type="entry name" value="KR_dom"/>
</dbReference>
<keyword evidence="3" id="KW-0560">Oxidoreductase</keyword>
<dbReference type="Proteomes" id="UP000741863">
    <property type="component" value="Unassembled WGS sequence"/>
</dbReference>
<dbReference type="Gene3D" id="3.40.50.720">
    <property type="entry name" value="NAD(P)-binding Rossmann-like Domain"/>
    <property type="match status" value="1"/>
</dbReference>
<dbReference type="RefSeq" id="WP_204695610.1">
    <property type="nucleotide sequence ID" value="NZ_JAFBEC010000001.1"/>
</dbReference>
<dbReference type="InterPro" id="IPR036291">
    <property type="entry name" value="NAD(P)-bd_dom_sf"/>
</dbReference>
<dbReference type="GO" id="GO:0004316">
    <property type="term" value="F:3-oxoacyl-[acyl-carrier-protein] reductase (NADPH) activity"/>
    <property type="evidence" value="ECO:0007669"/>
    <property type="project" value="UniProtKB-EC"/>
</dbReference>
<dbReference type="PANTHER" id="PTHR42760:SF40">
    <property type="entry name" value="3-OXOACYL-[ACYL-CARRIER-PROTEIN] REDUCTASE, CHLOROPLASTIC"/>
    <property type="match status" value="1"/>
</dbReference>
<name>A0ABS2P759_9BACL</name>